<protein>
    <submittedName>
        <fullName evidence="1">Uncharacterized protein</fullName>
    </submittedName>
</protein>
<proteinExistence type="predicted"/>
<dbReference type="RefSeq" id="WP_343814662.1">
    <property type="nucleotide sequence ID" value="NZ_BAAADS010000022.1"/>
</dbReference>
<dbReference type="SUPFAM" id="SSF55724">
    <property type="entry name" value="Mog1p/PsbP-like"/>
    <property type="match status" value="1"/>
</dbReference>
<dbReference type="Proteomes" id="UP001500866">
    <property type="component" value="Unassembled WGS sequence"/>
</dbReference>
<dbReference type="EMBL" id="BAAADS010000022">
    <property type="protein sequence ID" value="GAA0609977.1"/>
    <property type="molecule type" value="Genomic_DNA"/>
</dbReference>
<name>A0ABP3RLJ2_9BACI</name>
<keyword evidence="2" id="KW-1185">Reference proteome</keyword>
<sequence length="189" mass="22119">MNNFIPLTIYGISIRHPRDWQVFINPNNKFTFNEGLIKIDKVTVSKKAATSLSIRWASMKEDVDIDDYVDELEKQFKNKEKRSRHKDRYKIIDKKKGTINGRDAYLLKNEFVANHSIYRILGKNELVRVLQLLFYSEETGRMIVASLSTTPEELENNEDMFLEILTSLQEGIHDKSSEDDKYDLQEIAL</sequence>
<dbReference type="Gene3D" id="3.40.1000.10">
    <property type="entry name" value="Mog1/PsbP, alpha/beta/alpha sandwich"/>
    <property type="match status" value="1"/>
</dbReference>
<dbReference type="InterPro" id="IPR016123">
    <property type="entry name" value="Mog1/PsbP_a/b/a-sand"/>
</dbReference>
<organism evidence="1 2">
    <name type="scientific">Virgibacillus siamensis</name>
    <dbReference type="NCBI Taxonomy" id="480071"/>
    <lineage>
        <taxon>Bacteria</taxon>
        <taxon>Bacillati</taxon>
        <taxon>Bacillota</taxon>
        <taxon>Bacilli</taxon>
        <taxon>Bacillales</taxon>
        <taxon>Bacillaceae</taxon>
        <taxon>Virgibacillus</taxon>
    </lineage>
</organism>
<comment type="caution">
    <text evidence="1">The sequence shown here is derived from an EMBL/GenBank/DDBJ whole genome shotgun (WGS) entry which is preliminary data.</text>
</comment>
<evidence type="ECO:0000313" key="1">
    <source>
        <dbReference type="EMBL" id="GAA0609977.1"/>
    </source>
</evidence>
<accession>A0ABP3RLJ2</accession>
<gene>
    <name evidence="1" type="ORF">GCM10009001_29110</name>
</gene>
<evidence type="ECO:0000313" key="2">
    <source>
        <dbReference type="Proteomes" id="UP001500866"/>
    </source>
</evidence>
<reference evidence="2" key="1">
    <citation type="journal article" date="2019" name="Int. J. Syst. Evol. Microbiol.">
        <title>The Global Catalogue of Microorganisms (GCM) 10K type strain sequencing project: providing services to taxonomists for standard genome sequencing and annotation.</title>
        <authorList>
            <consortium name="The Broad Institute Genomics Platform"/>
            <consortium name="The Broad Institute Genome Sequencing Center for Infectious Disease"/>
            <person name="Wu L."/>
            <person name="Ma J."/>
        </authorList>
    </citation>
    <scope>NUCLEOTIDE SEQUENCE [LARGE SCALE GENOMIC DNA]</scope>
    <source>
        <strain evidence="2">JCM 15395</strain>
    </source>
</reference>